<dbReference type="GO" id="GO:0003700">
    <property type="term" value="F:DNA-binding transcription factor activity"/>
    <property type="evidence" value="ECO:0007669"/>
    <property type="project" value="InterPro"/>
</dbReference>
<dbReference type="SUPFAM" id="SSF46689">
    <property type="entry name" value="Homeodomain-like"/>
    <property type="match status" value="2"/>
</dbReference>
<reference evidence="5" key="1">
    <citation type="submission" date="2022-09" db="EMBL/GenBank/DDBJ databases">
        <title>Aureispira anguillicida sp. nov., isolated from Leptocephalus of Japanese eel Anguilla japonica.</title>
        <authorList>
            <person name="Yuasa K."/>
            <person name="Mekata T."/>
            <person name="Ikunari K."/>
        </authorList>
    </citation>
    <scope>NUCLEOTIDE SEQUENCE</scope>
    <source>
        <strain evidence="5">EL160426</strain>
    </source>
</reference>
<organism evidence="5 6">
    <name type="scientific">Aureispira anguillae</name>
    <dbReference type="NCBI Taxonomy" id="2864201"/>
    <lineage>
        <taxon>Bacteria</taxon>
        <taxon>Pseudomonadati</taxon>
        <taxon>Bacteroidota</taxon>
        <taxon>Saprospiria</taxon>
        <taxon>Saprospirales</taxon>
        <taxon>Saprospiraceae</taxon>
        <taxon>Aureispira</taxon>
    </lineage>
</organism>
<dbReference type="Pfam" id="PF12833">
    <property type="entry name" value="HTH_18"/>
    <property type="match status" value="1"/>
</dbReference>
<feature type="domain" description="HTH araC/xylS-type" evidence="4">
    <location>
        <begin position="152"/>
        <end position="246"/>
    </location>
</feature>
<dbReference type="AlphaFoldDB" id="A0A915YI79"/>
<evidence type="ECO:0000259" key="4">
    <source>
        <dbReference type="PROSITE" id="PS01124"/>
    </source>
</evidence>
<dbReference type="GO" id="GO:0043565">
    <property type="term" value="F:sequence-specific DNA binding"/>
    <property type="evidence" value="ECO:0007669"/>
    <property type="project" value="InterPro"/>
</dbReference>
<evidence type="ECO:0000256" key="2">
    <source>
        <dbReference type="ARBA" id="ARBA00023125"/>
    </source>
</evidence>
<dbReference type="EMBL" id="AP026867">
    <property type="protein sequence ID" value="BDS13663.1"/>
    <property type="molecule type" value="Genomic_DNA"/>
</dbReference>
<accession>A0A915YI79</accession>
<dbReference type="Gene3D" id="1.10.10.60">
    <property type="entry name" value="Homeodomain-like"/>
    <property type="match status" value="2"/>
</dbReference>
<keyword evidence="2" id="KW-0238">DNA-binding</keyword>
<sequence length="246" mass="28552">MEKVGQHELYIGQDWGLFWGTFRANVEHRHYAIQLSISCDAPIRVGTSNDKEREFEAVLIKSNVKHRLACEKKHLLLLFNPIGSIGHFLSQLNTNPIEEVQHDFVLPLKAALKRLAQHEDTFQAFLVNVEAQLVALSCTCEDERHFKDKRILKALLYLAEQRDRVVPLVEIAKVCHLSPSRFLHLFKQELGITYRRAQLWIKIQHSFPFLQHHTITETAYQFGFSDSAHYSKVFKQNFGLPPKLLK</sequence>
<proteinExistence type="predicted"/>
<dbReference type="PANTHER" id="PTHR46796">
    <property type="entry name" value="HTH-TYPE TRANSCRIPTIONAL ACTIVATOR RHAS-RELATED"/>
    <property type="match status" value="1"/>
</dbReference>
<keyword evidence="3" id="KW-0804">Transcription</keyword>
<evidence type="ECO:0000313" key="5">
    <source>
        <dbReference type="EMBL" id="BDS13663.1"/>
    </source>
</evidence>
<keyword evidence="1" id="KW-0805">Transcription regulation</keyword>
<evidence type="ECO:0000313" key="6">
    <source>
        <dbReference type="Proteomes" id="UP001060919"/>
    </source>
</evidence>
<evidence type="ECO:0000256" key="3">
    <source>
        <dbReference type="ARBA" id="ARBA00023163"/>
    </source>
</evidence>
<dbReference type="PROSITE" id="PS01124">
    <property type="entry name" value="HTH_ARAC_FAMILY_2"/>
    <property type="match status" value="1"/>
</dbReference>
<gene>
    <name evidence="5" type="ORF">AsAng_0044020</name>
</gene>
<dbReference type="SMART" id="SM00342">
    <property type="entry name" value="HTH_ARAC"/>
    <property type="match status" value="1"/>
</dbReference>
<dbReference type="RefSeq" id="WP_264788920.1">
    <property type="nucleotide sequence ID" value="NZ_AP026867.1"/>
</dbReference>
<name>A0A915YI79_9BACT</name>
<dbReference type="InterPro" id="IPR009057">
    <property type="entry name" value="Homeodomain-like_sf"/>
</dbReference>
<evidence type="ECO:0000256" key="1">
    <source>
        <dbReference type="ARBA" id="ARBA00023015"/>
    </source>
</evidence>
<dbReference type="KEGG" id="aup:AsAng_0044020"/>
<dbReference type="InterPro" id="IPR018060">
    <property type="entry name" value="HTH_AraC"/>
</dbReference>
<dbReference type="InterPro" id="IPR050204">
    <property type="entry name" value="AraC_XylS_family_regulators"/>
</dbReference>
<protein>
    <submittedName>
        <fullName evidence="5">Helix-turn-helix transcriptional regulator</fullName>
    </submittedName>
</protein>
<dbReference type="Proteomes" id="UP001060919">
    <property type="component" value="Chromosome"/>
</dbReference>
<keyword evidence="6" id="KW-1185">Reference proteome</keyword>